<dbReference type="Pfam" id="PF13439">
    <property type="entry name" value="Glyco_transf_4"/>
    <property type="match status" value="1"/>
</dbReference>
<feature type="domain" description="Glycosyltransferase subfamily 4-like N-terminal" evidence="3">
    <location>
        <begin position="14"/>
        <end position="185"/>
    </location>
</feature>
<proteinExistence type="predicted"/>
<keyword evidence="4" id="KW-0328">Glycosyltransferase</keyword>
<accession>A0ABT7E0E8</accession>
<dbReference type="PANTHER" id="PTHR45947:SF3">
    <property type="entry name" value="SULFOQUINOVOSYL TRANSFERASE SQD2"/>
    <property type="match status" value="1"/>
</dbReference>
<sequence>MKILLISDVYFPRINGVSTSIQTFAEELQTLGHTVHLIAPAYPAEWEDRLPTWRIRSRYLPFDPEDRLMHGREVKALLPVLRDEDYDLIHIQTPFQAHYLGLWLARRLGVPTVETYHTFFEEYLHLYLPLLPAFMARAAARWFSRSQCNAVDTVVVPSGPIRSALAAYGVRQPLTILPTGICPERFATGVGRRFRATHGIADETPILLTVGRVAFEKNIDFLVRMFRQVLVSRPDALLIIAGEGPALPSLQRQISDLGLVPQVRLVGYLERQQALVDCYAAADVFVFASRTETQGLVLLEAMAAGTAVVSTAELGVKDVLVDGEGALIAPEDETVFAAKVLGLLEDADARLTLAARGLAYVAKWSAPAMAGRLATLYRTLLTKRTPPDLDPQRLPPTESAQEAAPH</sequence>
<dbReference type="EC" id="2.4.-.-" evidence="4"/>
<name>A0ABT7E0E8_9NEIS</name>
<feature type="region of interest" description="Disordered" evidence="1">
    <location>
        <begin position="384"/>
        <end position="406"/>
    </location>
</feature>
<gene>
    <name evidence="4" type="ORF">PZA18_17175</name>
</gene>
<evidence type="ECO:0000313" key="5">
    <source>
        <dbReference type="Proteomes" id="UP001172778"/>
    </source>
</evidence>
<feature type="domain" description="Glycosyl transferase family 1" evidence="2">
    <location>
        <begin position="194"/>
        <end position="353"/>
    </location>
</feature>
<evidence type="ECO:0000259" key="2">
    <source>
        <dbReference type="Pfam" id="PF00534"/>
    </source>
</evidence>
<dbReference type="InterPro" id="IPR050194">
    <property type="entry name" value="Glycosyltransferase_grp1"/>
</dbReference>
<dbReference type="Pfam" id="PF00534">
    <property type="entry name" value="Glycos_transf_1"/>
    <property type="match status" value="1"/>
</dbReference>
<evidence type="ECO:0000259" key="3">
    <source>
        <dbReference type="Pfam" id="PF13439"/>
    </source>
</evidence>
<dbReference type="EMBL" id="JARRAF010000024">
    <property type="protein sequence ID" value="MDK2125788.1"/>
    <property type="molecule type" value="Genomic_DNA"/>
</dbReference>
<dbReference type="SUPFAM" id="SSF53756">
    <property type="entry name" value="UDP-Glycosyltransferase/glycogen phosphorylase"/>
    <property type="match status" value="1"/>
</dbReference>
<reference evidence="4" key="1">
    <citation type="submission" date="2023-03" db="EMBL/GenBank/DDBJ databases">
        <title>Chitinimonas shenzhenensis gen. nov., sp. nov., a novel member of family Burkholderiaceae isolated from activated sludge collected in Shen Zhen, China.</title>
        <authorList>
            <person name="Wang X."/>
        </authorList>
    </citation>
    <scope>NUCLEOTIDE SEQUENCE</scope>
    <source>
        <strain evidence="4">DQS-5</strain>
    </source>
</reference>
<protein>
    <submittedName>
        <fullName evidence="4">Glycosyltransferase</fullName>
        <ecNumber evidence="4">2.4.-.-</ecNumber>
    </submittedName>
</protein>
<evidence type="ECO:0000256" key="1">
    <source>
        <dbReference type="SAM" id="MobiDB-lite"/>
    </source>
</evidence>
<dbReference type="PANTHER" id="PTHR45947">
    <property type="entry name" value="SULFOQUINOVOSYL TRANSFERASE SQD2"/>
    <property type="match status" value="1"/>
</dbReference>
<evidence type="ECO:0000313" key="4">
    <source>
        <dbReference type="EMBL" id="MDK2125788.1"/>
    </source>
</evidence>
<dbReference type="InterPro" id="IPR001296">
    <property type="entry name" value="Glyco_trans_1"/>
</dbReference>
<dbReference type="Gene3D" id="3.40.50.2000">
    <property type="entry name" value="Glycogen Phosphorylase B"/>
    <property type="match status" value="2"/>
</dbReference>
<comment type="caution">
    <text evidence="4">The sequence shown here is derived from an EMBL/GenBank/DDBJ whole genome shotgun (WGS) entry which is preliminary data.</text>
</comment>
<keyword evidence="4" id="KW-0808">Transferase</keyword>
<dbReference type="RefSeq" id="WP_284102101.1">
    <property type="nucleotide sequence ID" value="NZ_JARRAF010000024.1"/>
</dbReference>
<dbReference type="InterPro" id="IPR028098">
    <property type="entry name" value="Glyco_trans_4-like_N"/>
</dbReference>
<dbReference type="GO" id="GO:0016757">
    <property type="term" value="F:glycosyltransferase activity"/>
    <property type="evidence" value="ECO:0007669"/>
    <property type="project" value="UniProtKB-KW"/>
</dbReference>
<organism evidence="4 5">
    <name type="scientific">Parachitinimonas caeni</name>
    <dbReference type="NCBI Taxonomy" id="3031301"/>
    <lineage>
        <taxon>Bacteria</taxon>
        <taxon>Pseudomonadati</taxon>
        <taxon>Pseudomonadota</taxon>
        <taxon>Betaproteobacteria</taxon>
        <taxon>Neisseriales</taxon>
        <taxon>Chitinibacteraceae</taxon>
        <taxon>Parachitinimonas</taxon>
    </lineage>
</organism>
<keyword evidence="5" id="KW-1185">Reference proteome</keyword>
<dbReference type="Proteomes" id="UP001172778">
    <property type="component" value="Unassembled WGS sequence"/>
</dbReference>